<accession>A0A0M2K175</accession>
<keyword evidence="3 6" id="KW-0812">Transmembrane</keyword>
<feature type="transmembrane region" description="Helical" evidence="6">
    <location>
        <begin position="238"/>
        <end position="259"/>
    </location>
</feature>
<dbReference type="RefSeq" id="WP_046364131.1">
    <property type="nucleotide sequence ID" value="NZ_LAUZ02000006.1"/>
</dbReference>
<dbReference type="CDD" id="cd17324">
    <property type="entry name" value="MFS_NepI_like"/>
    <property type="match status" value="1"/>
</dbReference>
<dbReference type="OrthoDB" id="4427197at2"/>
<dbReference type="Pfam" id="PF07690">
    <property type="entry name" value="MFS_1"/>
    <property type="match status" value="1"/>
</dbReference>
<dbReference type="InterPro" id="IPR020846">
    <property type="entry name" value="MFS_dom"/>
</dbReference>
<reference evidence="8 9" key="1">
    <citation type="journal article" date="2015" name="Genome Announc.">
        <title>Draft Genome Sequence of Mycobacterium obuense Strain UC1, Isolated from Patient Sputum.</title>
        <authorList>
            <person name="Greninger A.L."/>
            <person name="Cunningham G."/>
            <person name="Hsu E.D."/>
            <person name="Yu J.M."/>
            <person name="Chiu C.Y."/>
            <person name="Miller S."/>
        </authorList>
    </citation>
    <scope>NUCLEOTIDE SEQUENCE [LARGE SCALE GENOMIC DNA]</scope>
    <source>
        <strain evidence="8 9">UC1</strain>
    </source>
</reference>
<dbReference type="AlphaFoldDB" id="A0A0M2K175"/>
<gene>
    <name evidence="8" type="ORF">WN67_16530</name>
</gene>
<feature type="transmembrane region" description="Helical" evidence="6">
    <location>
        <begin position="102"/>
        <end position="127"/>
    </location>
</feature>
<dbReference type="PANTHER" id="PTHR43124:SF3">
    <property type="entry name" value="CHLORAMPHENICOL EFFLUX PUMP RV0191"/>
    <property type="match status" value="1"/>
</dbReference>
<dbReference type="PANTHER" id="PTHR43124">
    <property type="entry name" value="PURINE EFFLUX PUMP PBUE"/>
    <property type="match status" value="1"/>
</dbReference>
<feature type="transmembrane region" description="Helical" evidence="6">
    <location>
        <begin position="208"/>
        <end position="226"/>
    </location>
</feature>
<evidence type="ECO:0000256" key="6">
    <source>
        <dbReference type="SAM" id="Phobius"/>
    </source>
</evidence>
<keyword evidence="5 6" id="KW-0472">Membrane</keyword>
<sequence length="387" mass="39546">MTARKVPAPLQTAVLAGALFVYLTAEMFPIGVLTDMTRDLHTTESGGGLMLTVYALVAGAAILPTVALTRHVDRRAVLVGALIVLAVSQAALALAPNLPAALAARAVAAIPHGLLWSTVPIVAVSLAPEDRQGRATAQVFLGGSAALVGGAPLMTGLASWIEWRAAAGVVAVGALALAVLSWVSLPALSPDSRNSERTPREPSWLPRVLKVCVLTVLMVTATYAPYTFFALMAEPYGFRAWSLGGLQIAFGVAGLLAVAMIGKQIDRSLDVALALTMVGLMVAFGVIALSPPAPVFVVGVILWGAAQACVAPTMQSAALRGGPGAQVMASALYVLAFQIGIGAGSSLGGVVLDRAGLPWLPVCALLGLIPVAAVPVAQGIRSQPLLR</sequence>
<dbReference type="GO" id="GO:0022857">
    <property type="term" value="F:transmembrane transporter activity"/>
    <property type="evidence" value="ECO:0007669"/>
    <property type="project" value="InterPro"/>
</dbReference>
<dbReference type="Gene3D" id="1.20.1250.20">
    <property type="entry name" value="MFS general substrate transporter like domains"/>
    <property type="match status" value="1"/>
</dbReference>
<feature type="transmembrane region" description="Helical" evidence="6">
    <location>
        <begin position="139"/>
        <end position="161"/>
    </location>
</feature>
<proteinExistence type="predicted"/>
<dbReference type="STRING" id="1807.MOBUDSM44075_02387"/>
<dbReference type="EMBL" id="LAUZ02000006">
    <property type="protein sequence ID" value="KKF00867.1"/>
    <property type="molecule type" value="Genomic_DNA"/>
</dbReference>
<dbReference type="InterPro" id="IPR036259">
    <property type="entry name" value="MFS_trans_sf"/>
</dbReference>
<keyword evidence="9" id="KW-1185">Reference proteome</keyword>
<evidence type="ECO:0000256" key="5">
    <source>
        <dbReference type="ARBA" id="ARBA00023136"/>
    </source>
</evidence>
<feature type="transmembrane region" description="Helical" evidence="6">
    <location>
        <begin position="295"/>
        <end position="319"/>
    </location>
</feature>
<evidence type="ECO:0000256" key="4">
    <source>
        <dbReference type="ARBA" id="ARBA00022989"/>
    </source>
</evidence>
<feature type="transmembrane region" description="Helical" evidence="6">
    <location>
        <begin position="76"/>
        <end position="96"/>
    </location>
</feature>
<dbReference type="PROSITE" id="PS50850">
    <property type="entry name" value="MFS"/>
    <property type="match status" value="1"/>
</dbReference>
<evidence type="ECO:0000256" key="3">
    <source>
        <dbReference type="ARBA" id="ARBA00022692"/>
    </source>
</evidence>
<comment type="caution">
    <text evidence="8">The sequence shown here is derived from an EMBL/GenBank/DDBJ whole genome shotgun (WGS) entry which is preliminary data.</text>
</comment>
<evidence type="ECO:0000313" key="9">
    <source>
        <dbReference type="Proteomes" id="UP000034150"/>
    </source>
</evidence>
<evidence type="ECO:0000256" key="1">
    <source>
        <dbReference type="ARBA" id="ARBA00004651"/>
    </source>
</evidence>
<dbReference type="SUPFAM" id="SSF103473">
    <property type="entry name" value="MFS general substrate transporter"/>
    <property type="match status" value="1"/>
</dbReference>
<feature type="domain" description="Major facilitator superfamily (MFS) profile" evidence="7">
    <location>
        <begin position="10"/>
        <end position="387"/>
    </location>
</feature>
<dbReference type="Proteomes" id="UP000034150">
    <property type="component" value="Unassembled WGS sequence"/>
</dbReference>
<keyword evidence="4 6" id="KW-1133">Transmembrane helix</keyword>
<protein>
    <recommendedName>
        <fullName evidence="7">Major facilitator superfamily (MFS) profile domain-containing protein</fullName>
    </recommendedName>
</protein>
<evidence type="ECO:0000259" key="7">
    <source>
        <dbReference type="PROSITE" id="PS50850"/>
    </source>
</evidence>
<dbReference type="InterPro" id="IPR050189">
    <property type="entry name" value="MFS_Efflux_Transporters"/>
</dbReference>
<keyword evidence="2" id="KW-1003">Cell membrane</keyword>
<evidence type="ECO:0000313" key="8">
    <source>
        <dbReference type="EMBL" id="KKF00867.1"/>
    </source>
</evidence>
<feature type="transmembrane region" description="Helical" evidence="6">
    <location>
        <begin position="49"/>
        <end position="69"/>
    </location>
</feature>
<feature type="transmembrane region" description="Helical" evidence="6">
    <location>
        <begin position="167"/>
        <end position="188"/>
    </location>
</feature>
<comment type="subcellular location">
    <subcellularLocation>
        <location evidence="1">Cell membrane</location>
        <topology evidence="1">Multi-pass membrane protein</topology>
    </subcellularLocation>
</comment>
<evidence type="ECO:0000256" key="2">
    <source>
        <dbReference type="ARBA" id="ARBA00022475"/>
    </source>
</evidence>
<feature type="transmembrane region" description="Helical" evidence="6">
    <location>
        <begin position="331"/>
        <end position="352"/>
    </location>
</feature>
<feature type="transmembrane region" description="Helical" evidence="6">
    <location>
        <begin position="271"/>
        <end position="289"/>
    </location>
</feature>
<dbReference type="PATRIC" id="fig|1807.13.peg.823"/>
<name>A0A0M2K175_9MYCO</name>
<dbReference type="InterPro" id="IPR011701">
    <property type="entry name" value="MFS"/>
</dbReference>
<feature type="transmembrane region" description="Helical" evidence="6">
    <location>
        <begin position="358"/>
        <end position="377"/>
    </location>
</feature>
<organism evidence="8 9">
    <name type="scientific">Mycolicibacterium obuense</name>
    <dbReference type="NCBI Taxonomy" id="1807"/>
    <lineage>
        <taxon>Bacteria</taxon>
        <taxon>Bacillati</taxon>
        <taxon>Actinomycetota</taxon>
        <taxon>Actinomycetes</taxon>
        <taxon>Mycobacteriales</taxon>
        <taxon>Mycobacteriaceae</taxon>
        <taxon>Mycolicibacterium</taxon>
    </lineage>
</organism>
<dbReference type="GO" id="GO:0005886">
    <property type="term" value="C:plasma membrane"/>
    <property type="evidence" value="ECO:0007669"/>
    <property type="project" value="UniProtKB-SubCell"/>
</dbReference>